<sequence length="74" mass="7862">GLQSTPATATGRQVRRCVLLSTVDLPRGVVTGRLGHAGTVKQPVDCDQGARGSWGRSPLACWTYNVDYLETSSS</sequence>
<reference evidence="1" key="4">
    <citation type="submission" date="2019-03" db="UniProtKB">
        <authorList>
            <consortium name="EnsemblPlants"/>
        </authorList>
    </citation>
    <scope>IDENTIFICATION</scope>
</reference>
<dbReference type="AlphaFoldDB" id="A0A453N3N9"/>
<reference evidence="2" key="2">
    <citation type="journal article" date="2017" name="Nat. Plants">
        <title>The Aegilops tauschii genome reveals multiple impacts of transposons.</title>
        <authorList>
            <person name="Zhao G."/>
            <person name="Zou C."/>
            <person name="Li K."/>
            <person name="Wang K."/>
            <person name="Li T."/>
            <person name="Gao L."/>
            <person name="Zhang X."/>
            <person name="Wang H."/>
            <person name="Yang Z."/>
            <person name="Liu X."/>
            <person name="Jiang W."/>
            <person name="Mao L."/>
            <person name="Kong X."/>
            <person name="Jiao Y."/>
            <person name="Jia J."/>
        </authorList>
    </citation>
    <scope>NUCLEOTIDE SEQUENCE [LARGE SCALE GENOMIC DNA]</scope>
    <source>
        <strain evidence="2">cv. AL8/78</strain>
    </source>
</reference>
<name>A0A453N3N9_AEGTS</name>
<reference evidence="2" key="1">
    <citation type="journal article" date="2014" name="Science">
        <title>Ancient hybridizations among the ancestral genomes of bread wheat.</title>
        <authorList>
            <consortium name="International Wheat Genome Sequencing Consortium,"/>
            <person name="Marcussen T."/>
            <person name="Sandve S.R."/>
            <person name="Heier L."/>
            <person name="Spannagl M."/>
            <person name="Pfeifer M."/>
            <person name="Jakobsen K.S."/>
            <person name="Wulff B.B."/>
            <person name="Steuernagel B."/>
            <person name="Mayer K.F."/>
            <person name="Olsen O.A."/>
        </authorList>
    </citation>
    <scope>NUCLEOTIDE SEQUENCE [LARGE SCALE GENOMIC DNA]</scope>
    <source>
        <strain evidence="2">cv. AL8/78</strain>
    </source>
</reference>
<reference evidence="1" key="5">
    <citation type="journal article" date="2021" name="G3 (Bethesda)">
        <title>Aegilops tauschii genome assembly Aet v5.0 features greater sequence contiguity and improved annotation.</title>
        <authorList>
            <person name="Wang L."/>
            <person name="Zhu T."/>
            <person name="Rodriguez J.C."/>
            <person name="Deal K.R."/>
            <person name="Dubcovsky J."/>
            <person name="McGuire P.E."/>
            <person name="Lux T."/>
            <person name="Spannagl M."/>
            <person name="Mayer K.F.X."/>
            <person name="Baldrich P."/>
            <person name="Meyers B.C."/>
            <person name="Huo N."/>
            <person name="Gu Y.Q."/>
            <person name="Zhou H."/>
            <person name="Devos K.M."/>
            <person name="Bennetzen J.L."/>
            <person name="Unver T."/>
            <person name="Budak H."/>
            <person name="Gulick P.J."/>
            <person name="Galiba G."/>
            <person name="Kalapos B."/>
            <person name="Nelson D.R."/>
            <person name="Li P."/>
            <person name="You F.M."/>
            <person name="Luo M.C."/>
            <person name="Dvorak J."/>
        </authorList>
    </citation>
    <scope>NUCLEOTIDE SEQUENCE [LARGE SCALE GENOMIC DNA]</scope>
    <source>
        <strain evidence="1">cv. AL8/78</strain>
    </source>
</reference>
<accession>A0A453N3N9</accession>
<organism evidence="1 2">
    <name type="scientific">Aegilops tauschii subsp. strangulata</name>
    <name type="common">Goatgrass</name>
    <dbReference type="NCBI Taxonomy" id="200361"/>
    <lineage>
        <taxon>Eukaryota</taxon>
        <taxon>Viridiplantae</taxon>
        <taxon>Streptophyta</taxon>
        <taxon>Embryophyta</taxon>
        <taxon>Tracheophyta</taxon>
        <taxon>Spermatophyta</taxon>
        <taxon>Magnoliopsida</taxon>
        <taxon>Liliopsida</taxon>
        <taxon>Poales</taxon>
        <taxon>Poaceae</taxon>
        <taxon>BOP clade</taxon>
        <taxon>Pooideae</taxon>
        <taxon>Triticodae</taxon>
        <taxon>Triticeae</taxon>
        <taxon>Triticinae</taxon>
        <taxon>Aegilops</taxon>
    </lineage>
</organism>
<dbReference type="Gramene" id="AET6Gv20204100.3">
    <property type="protein sequence ID" value="AET6Gv20204100.3"/>
    <property type="gene ID" value="AET6Gv20204100"/>
</dbReference>
<dbReference type="EnsemblPlants" id="AET6Gv20204100.3">
    <property type="protein sequence ID" value="AET6Gv20204100.3"/>
    <property type="gene ID" value="AET6Gv20204100"/>
</dbReference>
<dbReference type="Proteomes" id="UP000015105">
    <property type="component" value="Chromosome 6D"/>
</dbReference>
<evidence type="ECO:0000313" key="1">
    <source>
        <dbReference type="EnsemblPlants" id="AET6Gv20204100.3"/>
    </source>
</evidence>
<protein>
    <submittedName>
        <fullName evidence="1">Uncharacterized protein</fullName>
    </submittedName>
</protein>
<keyword evidence="2" id="KW-1185">Reference proteome</keyword>
<evidence type="ECO:0000313" key="2">
    <source>
        <dbReference type="Proteomes" id="UP000015105"/>
    </source>
</evidence>
<reference evidence="1" key="3">
    <citation type="journal article" date="2017" name="Nature">
        <title>Genome sequence of the progenitor of the wheat D genome Aegilops tauschii.</title>
        <authorList>
            <person name="Luo M.C."/>
            <person name="Gu Y.Q."/>
            <person name="Puiu D."/>
            <person name="Wang H."/>
            <person name="Twardziok S.O."/>
            <person name="Deal K.R."/>
            <person name="Huo N."/>
            <person name="Zhu T."/>
            <person name="Wang L."/>
            <person name="Wang Y."/>
            <person name="McGuire P.E."/>
            <person name="Liu S."/>
            <person name="Long H."/>
            <person name="Ramasamy R.K."/>
            <person name="Rodriguez J.C."/>
            <person name="Van S.L."/>
            <person name="Yuan L."/>
            <person name="Wang Z."/>
            <person name="Xia Z."/>
            <person name="Xiao L."/>
            <person name="Anderson O.D."/>
            <person name="Ouyang S."/>
            <person name="Liang Y."/>
            <person name="Zimin A.V."/>
            <person name="Pertea G."/>
            <person name="Qi P."/>
            <person name="Bennetzen J.L."/>
            <person name="Dai X."/>
            <person name="Dawson M.W."/>
            <person name="Muller H.G."/>
            <person name="Kugler K."/>
            <person name="Rivarola-Duarte L."/>
            <person name="Spannagl M."/>
            <person name="Mayer K.F.X."/>
            <person name="Lu F.H."/>
            <person name="Bevan M.W."/>
            <person name="Leroy P."/>
            <person name="Li P."/>
            <person name="You F.M."/>
            <person name="Sun Q."/>
            <person name="Liu Z."/>
            <person name="Lyons E."/>
            <person name="Wicker T."/>
            <person name="Salzberg S.L."/>
            <person name="Devos K.M."/>
            <person name="Dvorak J."/>
        </authorList>
    </citation>
    <scope>NUCLEOTIDE SEQUENCE [LARGE SCALE GENOMIC DNA]</scope>
    <source>
        <strain evidence="1">cv. AL8/78</strain>
    </source>
</reference>
<proteinExistence type="predicted"/>